<dbReference type="InterPro" id="IPR020846">
    <property type="entry name" value="MFS_dom"/>
</dbReference>
<feature type="transmembrane region" description="Helical" evidence="8">
    <location>
        <begin position="380"/>
        <end position="403"/>
    </location>
</feature>
<dbReference type="Proteomes" id="UP000536685">
    <property type="component" value="Unassembled WGS sequence"/>
</dbReference>
<feature type="transmembrane region" description="Helical" evidence="8">
    <location>
        <begin position="521"/>
        <end position="540"/>
    </location>
</feature>
<dbReference type="RefSeq" id="WP_184239170.1">
    <property type="nucleotide sequence ID" value="NZ_JACHMJ010000001.1"/>
</dbReference>
<evidence type="ECO:0000256" key="1">
    <source>
        <dbReference type="ARBA" id="ARBA00004651"/>
    </source>
</evidence>
<feature type="transmembrane region" description="Helical" evidence="8">
    <location>
        <begin position="189"/>
        <end position="210"/>
    </location>
</feature>
<comment type="subcellular location">
    <subcellularLocation>
        <location evidence="1">Cell membrane</location>
        <topology evidence="1">Multi-pass membrane protein</topology>
    </subcellularLocation>
</comment>
<feature type="transmembrane region" description="Helical" evidence="8">
    <location>
        <begin position="95"/>
        <end position="114"/>
    </location>
</feature>
<dbReference type="PANTHER" id="PTHR23501:SF197">
    <property type="entry name" value="COMD"/>
    <property type="match status" value="1"/>
</dbReference>
<dbReference type="Pfam" id="PF07690">
    <property type="entry name" value="MFS_1"/>
    <property type="match status" value="1"/>
</dbReference>
<evidence type="ECO:0000313" key="11">
    <source>
        <dbReference type="Proteomes" id="UP000536685"/>
    </source>
</evidence>
<keyword evidence="3" id="KW-0813">Transport</keyword>
<accession>A0A841AS07</accession>
<comment type="caution">
    <text evidence="10">The sequence shown here is derived from an EMBL/GenBank/DDBJ whole genome shotgun (WGS) entry which is preliminary data.</text>
</comment>
<evidence type="ECO:0000259" key="9">
    <source>
        <dbReference type="PROSITE" id="PS50850"/>
    </source>
</evidence>
<feature type="transmembrane region" description="Helical" evidence="8">
    <location>
        <begin position="156"/>
        <end position="177"/>
    </location>
</feature>
<dbReference type="Gene3D" id="1.20.1250.20">
    <property type="entry name" value="MFS general substrate transporter like domains"/>
    <property type="match status" value="1"/>
</dbReference>
<dbReference type="PROSITE" id="PS50850">
    <property type="entry name" value="MFS"/>
    <property type="match status" value="1"/>
</dbReference>
<dbReference type="EMBL" id="JACHMJ010000001">
    <property type="protein sequence ID" value="MBB5844732.1"/>
    <property type="molecule type" value="Genomic_DNA"/>
</dbReference>
<evidence type="ECO:0000256" key="4">
    <source>
        <dbReference type="ARBA" id="ARBA00022475"/>
    </source>
</evidence>
<feature type="transmembrane region" description="Helical" evidence="8">
    <location>
        <begin position="355"/>
        <end position="374"/>
    </location>
</feature>
<keyword evidence="7 8" id="KW-0472">Membrane</keyword>
<dbReference type="GO" id="GO:0005886">
    <property type="term" value="C:plasma membrane"/>
    <property type="evidence" value="ECO:0007669"/>
    <property type="project" value="UniProtKB-SubCell"/>
</dbReference>
<dbReference type="SUPFAM" id="SSF103473">
    <property type="entry name" value="MFS general substrate transporter"/>
    <property type="match status" value="1"/>
</dbReference>
<reference evidence="10 11" key="1">
    <citation type="submission" date="2020-08" db="EMBL/GenBank/DDBJ databases">
        <title>Sequencing the genomes of 1000 actinobacteria strains.</title>
        <authorList>
            <person name="Klenk H.-P."/>
        </authorList>
    </citation>
    <scope>NUCLEOTIDE SEQUENCE [LARGE SCALE GENOMIC DNA]</scope>
    <source>
        <strain evidence="10 11">DSM 105784</strain>
    </source>
</reference>
<keyword evidence="5 8" id="KW-0812">Transmembrane</keyword>
<dbReference type="PANTHER" id="PTHR23501">
    <property type="entry name" value="MAJOR FACILITATOR SUPERFAMILY"/>
    <property type="match status" value="1"/>
</dbReference>
<protein>
    <submittedName>
        <fullName evidence="10">EmrB/QacA subfamily drug resistance transporter</fullName>
    </submittedName>
</protein>
<name>A0A841AS07_9MICO</name>
<evidence type="ECO:0000256" key="8">
    <source>
        <dbReference type="SAM" id="Phobius"/>
    </source>
</evidence>
<dbReference type="Gene3D" id="1.20.1720.10">
    <property type="entry name" value="Multidrug resistance protein D"/>
    <property type="match status" value="1"/>
</dbReference>
<gene>
    <name evidence="10" type="ORF">HD599_003055</name>
</gene>
<feature type="domain" description="Major facilitator superfamily (MFS) profile" evidence="9">
    <location>
        <begin position="30"/>
        <end position="545"/>
    </location>
</feature>
<dbReference type="InterPro" id="IPR011701">
    <property type="entry name" value="MFS"/>
</dbReference>
<keyword evidence="11" id="KW-1185">Reference proteome</keyword>
<comment type="similarity">
    <text evidence="2">Belongs to the major facilitator superfamily. TCR/Tet family.</text>
</comment>
<dbReference type="InterPro" id="IPR036259">
    <property type="entry name" value="MFS_trans_sf"/>
</dbReference>
<evidence type="ECO:0000256" key="6">
    <source>
        <dbReference type="ARBA" id="ARBA00022989"/>
    </source>
</evidence>
<dbReference type="PRINTS" id="PR01036">
    <property type="entry name" value="TCRTETB"/>
</dbReference>
<dbReference type="GO" id="GO:0022857">
    <property type="term" value="F:transmembrane transporter activity"/>
    <property type="evidence" value="ECO:0007669"/>
    <property type="project" value="InterPro"/>
</dbReference>
<keyword evidence="6 8" id="KW-1133">Transmembrane helix</keyword>
<organism evidence="10 11">
    <name type="scientific">Conyzicola lurida</name>
    <dbReference type="NCBI Taxonomy" id="1172621"/>
    <lineage>
        <taxon>Bacteria</taxon>
        <taxon>Bacillati</taxon>
        <taxon>Actinomycetota</taxon>
        <taxon>Actinomycetes</taxon>
        <taxon>Micrococcales</taxon>
        <taxon>Microbacteriaceae</taxon>
        <taxon>Conyzicola</taxon>
    </lineage>
</organism>
<sequence length="590" mass="62486">MSRVDSKGKQQAQAIKDVGGVMTHRQILFVIFGLMAGMFLSSLDQTIVSTSMRTIADDLDGLSQQVWVTTAYLILATISTPIYGKLSDIFGRRPLFIIAISIFLVGSIAAGFASSMYELAAFRAIQGLGAGGLMALPLAIMGDILAPRERAKYQGYFLAVFGVSSVVGPLIGGLFAGTPEILFVTGWRWVFLINIPIGIAALAIVIRFLHIPHERRSVRIDWWGATTIIVGLVPLLLVAEQGREWGWGSLGAISCYVIGVLGLAAFVLSEKLMGDDALIPLKLFKSHTFSMATVLGVLVGFGMFGAMMTLPLYLQVVNGATPTESGFLMLPMILGLMISSIVSGQLIARTGKYQYFPRFGTAFLAVGFFVFTFASVDKPVWFMMIGMLFTGLGLGQLMQTLTLASQNSVGPRDIGVATSASTFFRQIGGTVGTAVIFSVLFTRWPLNITAAFDSASVKAGIAEATADPAVLADPANKTILELLNGGGNASEAISGDTSFLNTSDPRLAAPFLEGFSNSAVSVFWIALCVVLVAFVLSFFLKAPPLRAKSALQENADDAAAAVAAESGVAAEAETPNVAVAPQRKSESPLG</sequence>
<proteinExistence type="inferred from homology"/>
<dbReference type="NCBIfam" id="TIGR00711">
    <property type="entry name" value="efflux_EmrB"/>
    <property type="match status" value="1"/>
</dbReference>
<dbReference type="AlphaFoldDB" id="A0A841AS07"/>
<feature type="transmembrane region" description="Helical" evidence="8">
    <location>
        <begin position="423"/>
        <end position="444"/>
    </location>
</feature>
<evidence type="ECO:0000313" key="10">
    <source>
        <dbReference type="EMBL" id="MBB5844732.1"/>
    </source>
</evidence>
<evidence type="ECO:0000256" key="5">
    <source>
        <dbReference type="ARBA" id="ARBA00022692"/>
    </source>
</evidence>
<feature type="transmembrane region" description="Helical" evidence="8">
    <location>
        <begin position="222"/>
        <end position="239"/>
    </location>
</feature>
<evidence type="ECO:0000256" key="3">
    <source>
        <dbReference type="ARBA" id="ARBA00022448"/>
    </source>
</evidence>
<feature type="transmembrane region" description="Helical" evidence="8">
    <location>
        <begin position="63"/>
        <end position="83"/>
    </location>
</feature>
<dbReference type="InterPro" id="IPR004638">
    <property type="entry name" value="EmrB-like"/>
</dbReference>
<feature type="transmembrane region" description="Helical" evidence="8">
    <location>
        <begin position="245"/>
        <end position="268"/>
    </location>
</feature>
<feature type="transmembrane region" description="Helical" evidence="8">
    <location>
        <begin position="289"/>
        <end position="314"/>
    </location>
</feature>
<feature type="transmembrane region" description="Helical" evidence="8">
    <location>
        <begin position="26"/>
        <end position="43"/>
    </location>
</feature>
<keyword evidence="4" id="KW-1003">Cell membrane</keyword>
<dbReference type="FunFam" id="1.20.1720.10:FF:000004">
    <property type="entry name" value="EmrB/QacA family drug resistance transporter"/>
    <property type="match status" value="1"/>
</dbReference>
<evidence type="ECO:0000256" key="7">
    <source>
        <dbReference type="ARBA" id="ARBA00023136"/>
    </source>
</evidence>
<feature type="transmembrane region" description="Helical" evidence="8">
    <location>
        <begin position="326"/>
        <end position="348"/>
    </location>
</feature>
<feature type="transmembrane region" description="Helical" evidence="8">
    <location>
        <begin position="120"/>
        <end position="144"/>
    </location>
</feature>
<evidence type="ECO:0000256" key="2">
    <source>
        <dbReference type="ARBA" id="ARBA00007520"/>
    </source>
</evidence>
<dbReference type="CDD" id="cd17502">
    <property type="entry name" value="MFS_Azr1_MDR_like"/>
    <property type="match status" value="1"/>
</dbReference>